<keyword evidence="5" id="KW-1133">Transmembrane helix</keyword>
<evidence type="ECO:0000313" key="7">
    <source>
        <dbReference type="RefSeq" id="XP_045577738.1"/>
    </source>
</evidence>
<protein>
    <submittedName>
        <fullName evidence="7">Natural killer cell receptor 2B4-like isoform X1</fullName>
    </submittedName>
</protein>
<dbReference type="GeneID" id="106609013"/>
<evidence type="ECO:0000256" key="2">
    <source>
        <dbReference type="ARBA" id="ARBA00022729"/>
    </source>
</evidence>
<proteinExistence type="predicted"/>
<evidence type="ECO:0000313" key="6">
    <source>
        <dbReference type="Proteomes" id="UP001652741"/>
    </source>
</evidence>
<dbReference type="InterPro" id="IPR036179">
    <property type="entry name" value="Ig-like_dom_sf"/>
</dbReference>
<evidence type="ECO:0000256" key="5">
    <source>
        <dbReference type="SAM" id="Phobius"/>
    </source>
</evidence>
<dbReference type="SUPFAM" id="SSF48726">
    <property type="entry name" value="Immunoglobulin"/>
    <property type="match status" value="1"/>
</dbReference>
<keyword evidence="6" id="KW-1185">Reference proteome</keyword>
<keyword evidence="2" id="KW-0732">Signal</keyword>
<sequence>MLIPFIVRLSCVEMNMTSDAIFFCFSLSICTFRILSKPHSCNRKCRGPKDTLVSTVTYHRLRMEHTSLYVLLCLGVHLIINKRVGDSVELLAGLERGHFKSLEWKYMGKDIAEFNSEVVYSPGSQFEGRLKMNTKNFSLTVRELTLQDSGDFLLTGEEDKGQIASKTITLKVHEPVSKVAIQTDIKLLANHSCTVRLVCNVSCYSNITYTWERDNEIYGDAQQIHFSLSPAEGNISVKCNASNLVSWKTASTTVKCSNHTTTPGLVWFTIYIRVSVGGAVVLILTVAVAVCYCRGRSNTEDLTDNTIYADVMDNTRSSDTRSNSHVNPISIYETVNDLVIPRLNKPQTLYDKITF</sequence>
<dbReference type="PANTHER" id="PTHR12080:SF48">
    <property type="entry name" value="IMMUNOGLOBULIN SUBTYPE DOMAIN-CONTAINING PROTEIN"/>
    <property type="match status" value="1"/>
</dbReference>
<dbReference type="InterPro" id="IPR015631">
    <property type="entry name" value="CD2/SLAM_rcpt"/>
</dbReference>
<feature type="transmembrane region" description="Helical" evidence="5">
    <location>
        <begin position="265"/>
        <end position="290"/>
    </location>
</feature>
<evidence type="ECO:0000256" key="4">
    <source>
        <dbReference type="ARBA" id="ARBA00023180"/>
    </source>
</evidence>
<keyword evidence="5" id="KW-0812">Transmembrane</keyword>
<evidence type="ECO:0000256" key="3">
    <source>
        <dbReference type="ARBA" id="ARBA00023136"/>
    </source>
</evidence>
<reference evidence="7" key="1">
    <citation type="submission" date="2025-08" db="UniProtKB">
        <authorList>
            <consortium name="RefSeq"/>
        </authorList>
    </citation>
    <scope>IDENTIFICATION</scope>
</reference>
<comment type="subcellular location">
    <subcellularLocation>
        <location evidence="1">Membrane</location>
    </subcellularLocation>
</comment>
<evidence type="ECO:0000256" key="1">
    <source>
        <dbReference type="ARBA" id="ARBA00004370"/>
    </source>
</evidence>
<organism evidence="6 7">
    <name type="scientific">Salmo salar</name>
    <name type="common">Atlantic salmon</name>
    <dbReference type="NCBI Taxonomy" id="8030"/>
    <lineage>
        <taxon>Eukaryota</taxon>
        <taxon>Metazoa</taxon>
        <taxon>Chordata</taxon>
        <taxon>Craniata</taxon>
        <taxon>Vertebrata</taxon>
        <taxon>Euteleostomi</taxon>
        <taxon>Actinopterygii</taxon>
        <taxon>Neopterygii</taxon>
        <taxon>Teleostei</taxon>
        <taxon>Protacanthopterygii</taxon>
        <taxon>Salmoniformes</taxon>
        <taxon>Salmonidae</taxon>
        <taxon>Salmoninae</taxon>
        <taxon>Salmo</taxon>
    </lineage>
</organism>
<keyword evidence="3 5" id="KW-0472">Membrane</keyword>
<dbReference type="InterPro" id="IPR013783">
    <property type="entry name" value="Ig-like_fold"/>
</dbReference>
<gene>
    <name evidence="7" type="primary">LOC106609013</name>
</gene>
<dbReference type="Proteomes" id="UP001652741">
    <property type="component" value="Chromosome ssa07"/>
</dbReference>
<name>A0ABM3F349_SALSA</name>
<keyword evidence="4" id="KW-0325">Glycoprotein</keyword>
<dbReference type="PANTHER" id="PTHR12080">
    <property type="entry name" value="SIGNALING LYMPHOCYTIC ACTIVATION MOLECULE"/>
    <property type="match status" value="1"/>
</dbReference>
<dbReference type="RefSeq" id="XP_045577738.1">
    <property type="nucleotide sequence ID" value="XM_045721782.1"/>
</dbReference>
<accession>A0ABM3F349</accession>
<dbReference type="Gene3D" id="2.60.40.10">
    <property type="entry name" value="Immunoglobulins"/>
    <property type="match status" value="2"/>
</dbReference>